<accession>A0A7Y9E551</accession>
<protein>
    <recommendedName>
        <fullName evidence="1">Hemerythrin-like domain-containing protein</fullName>
    </recommendedName>
</protein>
<sequence>MTATVRLPSATLRAATAHHDELLEQLTERVEALLDAVRSGSAPGPSRSALLGFLRAELVPHLRIEADLLYRAVRTDKTALLARAMQDEHRVIAASIHQVEQAVTSVDAAIAAGALVALCQVRIAQENTHLLPALESAGLELSDLLGSRPELVGSTG</sequence>
<evidence type="ECO:0000313" key="2">
    <source>
        <dbReference type="EMBL" id="NYD41105.1"/>
    </source>
</evidence>
<reference evidence="2 3" key="1">
    <citation type="submission" date="2020-07" db="EMBL/GenBank/DDBJ databases">
        <title>Sequencing the genomes of 1000 actinobacteria strains.</title>
        <authorList>
            <person name="Klenk H.-P."/>
        </authorList>
    </citation>
    <scope>NUCLEOTIDE SEQUENCE [LARGE SCALE GENOMIC DNA]</scope>
    <source>
        <strain evidence="2 3">DSM 21350</strain>
    </source>
</reference>
<proteinExistence type="predicted"/>
<dbReference type="EMBL" id="JACCBG010000001">
    <property type="protein sequence ID" value="NYD41105.1"/>
    <property type="molecule type" value="Genomic_DNA"/>
</dbReference>
<dbReference type="Pfam" id="PF01814">
    <property type="entry name" value="Hemerythrin"/>
    <property type="match status" value="1"/>
</dbReference>
<gene>
    <name evidence="2" type="ORF">BJZ21_001188</name>
</gene>
<dbReference type="AlphaFoldDB" id="A0A7Y9E551"/>
<dbReference type="Proteomes" id="UP000535511">
    <property type="component" value="Unassembled WGS sequence"/>
</dbReference>
<comment type="caution">
    <text evidence="2">The sequence shown here is derived from an EMBL/GenBank/DDBJ whole genome shotgun (WGS) entry which is preliminary data.</text>
</comment>
<dbReference type="RefSeq" id="WP_179662898.1">
    <property type="nucleotide sequence ID" value="NZ_JACCBG010000001.1"/>
</dbReference>
<evidence type="ECO:0000259" key="1">
    <source>
        <dbReference type="Pfam" id="PF01814"/>
    </source>
</evidence>
<organism evidence="2 3">
    <name type="scientific">Nocardioides panaciterrulae</name>
    <dbReference type="NCBI Taxonomy" id="661492"/>
    <lineage>
        <taxon>Bacteria</taxon>
        <taxon>Bacillati</taxon>
        <taxon>Actinomycetota</taxon>
        <taxon>Actinomycetes</taxon>
        <taxon>Propionibacteriales</taxon>
        <taxon>Nocardioidaceae</taxon>
        <taxon>Nocardioides</taxon>
    </lineage>
</organism>
<dbReference type="Gene3D" id="1.20.120.520">
    <property type="entry name" value="nmb1532 protein domain like"/>
    <property type="match status" value="1"/>
</dbReference>
<keyword evidence="3" id="KW-1185">Reference proteome</keyword>
<evidence type="ECO:0000313" key="3">
    <source>
        <dbReference type="Proteomes" id="UP000535511"/>
    </source>
</evidence>
<dbReference type="InterPro" id="IPR012312">
    <property type="entry name" value="Hemerythrin-like"/>
</dbReference>
<name>A0A7Y9E551_9ACTN</name>
<feature type="domain" description="Hemerythrin-like" evidence="1">
    <location>
        <begin position="16"/>
        <end position="134"/>
    </location>
</feature>